<dbReference type="Proteomes" id="UP000288073">
    <property type="component" value="Unassembled WGS sequence"/>
</dbReference>
<accession>A0A430UZ61</accession>
<dbReference type="EMBL" id="PEMN01000341">
    <property type="protein sequence ID" value="RTI14867.1"/>
    <property type="molecule type" value="Genomic_DNA"/>
</dbReference>
<dbReference type="AlphaFoldDB" id="A0A430UZ61"/>
<dbReference type="RefSeq" id="WP_126206819.1">
    <property type="nucleotide sequence ID" value="NZ_PEMF01000386.1"/>
</dbReference>
<proteinExistence type="predicted"/>
<evidence type="ECO:0000313" key="2">
    <source>
        <dbReference type="Proteomes" id="UP000288073"/>
    </source>
</evidence>
<protein>
    <submittedName>
        <fullName evidence="1">Uncharacterized protein</fullName>
    </submittedName>
</protein>
<name>A0A430UZ61_THESC</name>
<reference evidence="1 2" key="1">
    <citation type="journal article" date="2019" name="Extremophiles">
        <title>Biogeography of thermophiles and predominance of Thermus scotoductus in domestic water heaters.</title>
        <authorList>
            <person name="Wilpiszeski R.L."/>
            <person name="Zhang Z."/>
            <person name="House C.H."/>
        </authorList>
    </citation>
    <scope>NUCLEOTIDE SEQUENCE [LARGE SCALE GENOMIC DNA]</scope>
    <source>
        <strain evidence="1 2">10_S10</strain>
    </source>
</reference>
<organism evidence="1 2">
    <name type="scientific">Thermus scotoductus</name>
    <dbReference type="NCBI Taxonomy" id="37636"/>
    <lineage>
        <taxon>Bacteria</taxon>
        <taxon>Thermotogati</taxon>
        <taxon>Deinococcota</taxon>
        <taxon>Deinococci</taxon>
        <taxon>Thermales</taxon>
        <taxon>Thermaceae</taxon>
        <taxon>Thermus</taxon>
    </lineage>
</organism>
<comment type="caution">
    <text evidence="1">The sequence shown here is derived from an EMBL/GenBank/DDBJ whole genome shotgun (WGS) entry which is preliminary data.</text>
</comment>
<evidence type="ECO:0000313" key="1">
    <source>
        <dbReference type="EMBL" id="RTI14867.1"/>
    </source>
</evidence>
<gene>
    <name evidence="1" type="ORF">CSW23_09415</name>
</gene>
<sequence length="200" mass="21748">MVRPKGGAFFSVKDWEAVRQALLRLNEEGLAPHLLLLVEGVEVGPHLSPAWWEGLRELLEALEALGVRVCPVVQYRDPEEGFREVDLEGLLRKVASVGEGVYGESREASMPPLEGQNPVWKGNPRGEVAGLSLNTLPPLAGGGGGRKPPQVSVGALGEGKPDDFFLLLGTLLYGLTSLWEVWRSRKARGRAVAHEEEAWA</sequence>